<dbReference type="PROSITE" id="PS50005">
    <property type="entry name" value="TPR"/>
    <property type="match status" value="2"/>
</dbReference>
<sequence>MAWGRLRAALLLAATAGGVMLGLAGCATPNTGADQASANDGMVTPSDEPENRRRARIRLELASGYFEEGKTEVALDELKQVISIDPTYAEAFNMRGLIYMRMGDNRQAEDSFRRALQLNPRDANVQHNYGWMQCQMARYPESFKSFEAALANPTYGGRSKTYLALGICQARAGLKPEAEKSLARSYELDAGNPVTGYNLAQLLYQRGDYQRAQFYIRRLNNSELANAESLWLGIKVEQRMNDQVAMQQLGEQLRKRFPQSKERLSLDRRAFDE</sequence>
<gene>
    <name evidence="4" type="primary">pilW</name>
    <name evidence="4" type="ORF">HHL11_30385</name>
</gene>
<dbReference type="SMART" id="SM00028">
    <property type="entry name" value="TPR"/>
    <property type="match status" value="3"/>
</dbReference>
<reference evidence="4 5" key="1">
    <citation type="submission" date="2020-04" db="EMBL/GenBank/DDBJ databases">
        <title>Ramlibacter sp. G-1-2-2 isolated from soil.</title>
        <authorList>
            <person name="Dahal R.H."/>
        </authorList>
    </citation>
    <scope>NUCLEOTIDE SEQUENCE [LARGE SCALE GENOMIC DNA]</scope>
    <source>
        <strain evidence="4 5">G-1-2-2</strain>
    </source>
</reference>
<keyword evidence="3" id="KW-0732">Signal</keyword>
<dbReference type="PROSITE" id="PS51257">
    <property type="entry name" value="PROKAR_LIPOPROTEIN"/>
    <property type="match status" value="1"/>
</dbReference>
<evidence type="ECO:0000313" key="5">
    <source>
        <dbReference type="Proteomes" id="UP000541185"/>
    </source>
</evidence>
<dbReference type="PROSITE" id="PS50293">
    <property type="entry name" value="TPR_REGION"/>
    <property type="match status" value="1"/>
</dbReference>
<feature type="region of interest" description="Disordered" evidence="2">
    <location>
        <begin position="32"/>
        <end position="51"/>
    </location>
</feature>
<dbReference type="PANTHER" id="PTHR12558">
    <property type="entry name" value="CELL DIVISION CYCLE 16,23,27"/>
    <property type="match status" value="1"/>
</dbReference>
<dbReference type="AlphaFoldDB" id="A0A848HAN7"/>
<dbReference type="NCBIfam" id="TIGR02521">
    <property type="entry name" value="type_IV_pilW"/>
    <property type="match status" value="1"/>
</dbReference>
<dbReference type="EMBL" id="JABBFX010000004">
    <property type="protein sequence ID" value="NML48096.1"/>
    <property type="molecule type" value="Genomic_DNA"/>
</dbReference>
<evidence type="ECO:0000256" key="3">
    <source>
        <dbReference type="SAM" id="SignalP"/>
    </source>
</evidence>
<feature type="signal peptide" evidence="3">
    <location>
        <begin position="1"/>
        <end position="21"/>
    </location>
</feature>
<dbReference type="Proteomes" id="UP000541185">
    <property type="component" value="Unassembled WGS sequence"/>
</dbReference>
<feature type="repeat" description="TPR" evidence="1">
    <location>
        <begin position="89"/>
        <end position="122"/>
    </location>
</feature>
<dbReference type="SUPFAM" id="SSF48452">
    <property type="entry name" value="TPR-like"/>
    <property type="match status" value="1"/>
</dbReference>
<dbReference type="Gene3D" id="1.25.40.10">
    <property type="entry name" value="Tetratricopeptide repeat domain"/>
    <property type="match status" value="1"/>
</dbReference>
<accession>A0A848HAN7</accession>
<protein>
    <submittedName>
        <fullName evidence="4">Type IV pilus biogenesis/stability protein PilW</fullName>
    </submittedName>
</protein>
<organism evidence="4 5">
    <name type="scientific">Ramlibacter agri</name>
    <dbReference type="NCBI Taxonomy" id="2728837"/>
    <lineage>
        <taxon>Bacteria</taxon>
        <taxon>Pseudomonadati</taxon>
        <taxon>Pseudomonadota</taxon>
        <taxon>Betaproteobacteria</taxon>
        <taxon>Burkholderiales</taxon>
        <taxon>Comamonadaceae</taxon>
        <taxon>Ramlibacter</taxon>
    </lineage>
</organism>
<keyword evidence="1" id="KW-0802">TPR repeat</keyword>
<comment type="caution">
    <text evidence="4">The sequence shown here is derived from an EMBL/GenBank/DDBJ whole genome shotgun (WGS) entry which is preliminary data.</text>
</comment>
<evidence type="ECO:0000256" key="1">
    <source>
        <dbReference type="PROSITE-ProRule" id="PRU00339"/>
    </source>
</evidence>
<dbReference type="InterPro" id="IPR013360">
    <property type="entry name" value="Pilus_4_PilW"/>
</dbReference>
<dbReference type="InterPro" id="IPR011990">
    <property type="entry name" value="TPR-like_helical_dom_sf"/>
</dbReference>
<dbReference type="InterPro" id="IPR019734">
    <property type="entry name" value="TPR_rpt"/>
</dbReference>
<proteinExistence type="predicted"/>
<name>A0A848HAN7_9BURK</name>
<evidence type="ECO:0000313" key="4">
    <source>
        <dbReference type="EMBL" id="NML48096.1"/>
    </source>
</evidence>
<dbReference type="PANTHER" id="PTHR12558:SF13">
    <property type="entry name" value="CELL DIVISION CYCLE PROTEIN 27 HOMOLOG"/>
    <property type="match status" value="1"/>
</dbReference>
<feature type="chain" id="PRO_5032634258" evidence="3">
    <location>
        <begin position="22"/>
        <end position="273"/>
    </location>
</feature>
<dbReference type="Pfam" id="PF00515">
    <property type="entry name" value="TPR_1"/>
    <property type="match status" value="1"/>
</dbReference>
<evidence type="ECO:0000256" key="2">
    <source>
        <dbReference type="SAM" id="MobiDB-lite"/>
    </source>
</evidence>
<keyword evidence="5" id="KW-1185">Reference proteome</keyword>
<feature type="repeat" description="TPR" evidence="1">
    <location>
        <begin position="55"/>
        <end position="88"/>
    </location>
</feature>